<comment type="cofactor">
    <cofactor evidence="1">
        <name>Zn(2+)</name>
        <dbReference type="ChEBI" id="CHEBI:29105"/>
    </cofactor>
</comment>
<evidence type="ECO:0000259" key="12">
    <source>
        <dbReference type="PROSITE" id="PS50106"/>
    </source>
</evidence>
<evidence type="ECO:0000256" key="8">
    <source>
        <dbReference type="ARBA" id="ARBA00022989"/>
    </source>
</evidence>
<name>A0A9D1G0W8_9FIRM</name>
<evidence type="ECO:0000256" key="3">
    <source>
        <dbReference type="ARBA" id="ARBA00007931"/>
    </source>
</evidence>
<evidence type="ECO:0000256" key="5">
    <source>
        <dbReference type="ARBA" id="ARBA00022692"/>
    </source>
</evidence>
<evidence type="ECO:0000256" key="6">
    <source>
        <dbReference type="ARBA" id="ARBA00022801"/>
    </source>
</evidence>
<evidence type="ECO:0000256" key="11">
    <source>
        <dbReference type="SAM" id="Phobius"/>
    </source>
</evidence>
<evidence type="ECO:0000256" key="2">
    <source>
        <dbReference type="ARBA" id="ARBA00004141"/>
    </source>
</evidence>
<accession>A0A9D1G0W8</accession>
<feature type="transmembrane region" description="Helical" evidence="11">
    <location>
        <begin position="324"/>
        <end position="343"/>
    </location>
</feature>
<dbReference type="PANTHER" id="PTHR42837:SF2">
    <property type="entry name" value="MEMBRANE METALLOPROTEASE ARASP2, CHLOROPLASTIC-RELATED"/>
    <property type="match status" value="1"/>
</dbReference>
<dbReference type="Pfam" id="PF02163">
    <property type="entry name" value="Peptidase_M50"/>
    <property type="match status" value="1"/>
</dbReference>
<feature type="transmembrane region" description="Helical" evidence="11">
    <location>
        <begin position="269"/>
        <end position="291"/>
    </location>
</feature>
<comment type="similarity">
    <text evidence="3">Belongs to the peptidase M50B family.</text>
</comment>
<dbReference type="PROSITE" id="PS50106">
    <property type="entry name" value="PDZ"/>
    <property type="match status" value="1"/>
</dbReference>
<dbReference type="InterPro" id="IPR001478">
    <property type="entry name" value="PDZ"/>
</dbReference>
<organism evidence="13 14">
    <name type="scientific">Candidatus Alectryocaccomicrobium excrementavium</name>
    <dbReference type="NCBI Taxonomy" id="2840668"/>
    <lineage>
        <taxon>Bacteria</taxon>
        <taxon>Bacillati</taxon>
        <taxon>Bacillota</taxon>
        <taxon>Clostridia</taxon>
        <taxon>Candidatus Alectryocaccomicrobium</taxon>
    </lineage>
</organism>
<evidence type="ECO:0000256" key="10">
    <source>
        <dbReference type="ARBA" id="ARBA00023136"/>
    </source>
</evidence>
<dbReference type="InterPro" id="IPR036034">
    <property type="entry name" value="PDZ_sf"/>
</dbReference>
<evidence type="ECO:0000256" key="7">
    <source>
        <dbReference type="ARBA" id="ARBA00022833"/>
    </source>
</evidence>
<keyword evidence="5 11" id="KW-0812">Transmembrane</keyword>
<gene>
    <name evidence="13" type="ORF">IAA84_09685</name>
</gene>
<dbReference type="InterPro" id="IPR008915">
    <property type="entry name" value="Peptidase_M50"/>
</dbReference>
<keyword evidence="10 11" id="KW-0472">Membrane</keyword>
<keyword evidence="4 13" id="KW-0645">Protease</keyword>
<keyword evidence="6" id="KW-0378">Hydrolase</keyword>
<dbReference type="EMBL" id="DVJN01000189">
    <property type="protein sequence ID" value="HIS93273.1"/>
    <property type="molecule type" value="Genomic_DNA"/>
</dbReference>
<evidence type="ECO:0000256" key="9">
    <source>
        <dbReference type="ARBA" id="ARBA00023049"/>
    </source>
</evidence>
<comment type="subcellular location">
    <subcellularLocation>
        <location evidence="2">Membrane</location>
        <topology evidence="2">Multi-pass membrane protein</topology>
    </subcellularLocation>
</comment>
<dbReference type="Gene3D" id="2.30.42.10">
    <property type="match status" value="1"/>
</dbReference>
<dbReference type="SUPFAM" id="SSF50156">
    <property type="entry name" value="PDZ domain-like"/>
    <property type="match status" value="1"/>
</dbReference>
<keyword evidence="7" id="KW-0862">Zinc</keyword>
<dbReference type="CDD" id="cd06163">
    <property type="entry name" value="S2P-M50_PDZ_RseP-like"/>
    <property type="match status" value="1"/>
</dbReference>
<evidence type="ECO:0000256" key="1">
    <source>
        <dbReference type="ARBA" id="ARBA00001947"/>
    </source>
</evidence>
<dbReference type="GO" id="GO:0016020">
    <property type="term" value="C:membrane"/>
    <property type="evidence" value="ECO:0007669"/>
    <property type="project" value="UniProtKB-SubCell"/>
</dbReference>
<reference evidence="13" key="1">
    <citation type="submission" date="2020-10" db="EMBL/GenBank/DDBJ databases">
        <authorList>
            <person name="Gilroy R."/>
        </authorList>
    </citation>
    <scope>NUCLEOTIDE SEQUENCE</scope>
    <source>
        <strain evidence="13">13766</strain>
    </source>
</reference>
<dbReference type="Pfam" id="PF17820">
    <property type="entry name" value="PDZ_6"/>
    <property type="match status" value="1"/>
</dbReference>
<dbReference type="InterPro" id="IPR004387">
    <property type="entry name" value="Pept_M50_Zn"/>
</dbReference>
<comment type="caution">
    <text evidence="13">The sequence shown here is derived from an EMBL/GenBank/DDBJ whole genome shotgun (WGS) entry which is preliminary data.</text>
</comment>
<dbReference type="InterPro" id="IPR041489">
    <property type="entry name" value="PDZ_6"/>
</dbReference>
<dbReference type="AlphaFoldDB" id="A0A9D1G0W8"/>
<dbReference type="Proteomes" id="UP000824140">
    <property type="component" value="Unassembled WGS sequence"/>
</dbReference>
<keyword evidence="9" id="KW-0482">Metalloprotease</keyword>
<dbReference type="GO" id="GO:0004222">
    <property type="term" value="F:metalloendopeptidase activity"/>
    <property type="evidence" value="ECO:0007669"/>
    <property type="project" value="InterPro"/>
</dbReference>
<evidence type="ECO:0000256" key="4">
    <source>
        <dbReference type="ARBA" id="ARBA00022670"/>
    </source>
</evidence>
<evidence type="ECO:0000313" key="13">
    <source>
        <dbReference type="EMBL" id="HIS93273.1"/>
    </source>
</evidence>
<dbReference type="SMART" id="SM00228">
    <property type="entry name" value="PDZ"/>
    <property type="match status" value="1"/>
</dbReference>
<dbReference type="CDD" id="cd23081">
    <property type="entry name" value="cpPDZ_EcRseP-like"/>
    <property type="match status" value="1"/>
</dbReference>
<sequence>MSFLYLLLAVVLLGIIITAHEFGHYIVARLTHVKVEEFAVGMGPKIVGWRKNGIDYSLRAIPLGGFCRFTGEDEKSDSPDAFSAQKRWKRFLILFSGAGMNFVLAYVAIVLFLAIYGVTLAQVPQIYGLVEGAPAQEAGIEAGDVVVAVNGQAISFDEAGLDAMTRAIDQSEGAVEIAVERDGEAMTFTVEPETASVDGQEQRQIGVYLGREERASFGEALRASGERFAYYATFMLDTLRDMLFKGENLDQVMGPVGTITSMGDQAQAYGMQAILSMVALISLNLGIVNLLPLPALDGGRLVFLLADAIVVKLRGKPIPPEREGMVHAVGLLLFIGVFIAVTYQDIMRLIAG</sequence>
<protein>
    <submittedName>
        <fullName evidence="13">Site-2 protease family protein</fullName>
    </submittedName>
</protein>
<dbReference type="GO" id="GO:0006508">
    <property type="term" value="P:proteolysis"/>
    <property type="evidence" value="ECO:0007669"/>
    <property type="project" value="UniProtKB-KW"/>
</dbReference>
<reference evidence="13" key="2">
    <citation type="journal article" date="2021" name="PeerJ">
        <title>Extensive microbial diversity within the chicken gut microbiome revealed by metagenomics and culture.</title>
        <authorList>
            <person name="Gilroy R."/>
            <person name="Ravi A."/>
            <person name="Getino M."/>
            <person name="Pursley I."/>
            <person name="Horton D.L."/>
            <person name="Alikhan N.F."/>
            <person name="Baker D."/>
            <person name="Gharbi K."/>
            <person name="Hall N."/>
            <person name="Watson M."/>
            <person name="Adriaenssens E.M."/>
            <person name="Foster-Nyarko E."/>
            <person name="Jarju S."/>
            <person name="Secka A."/>
            <person name="Antonio M."/>
            <person name="Oren A."/>
            <person name="Chaudhuri R.R."/>
            <person name="La Ragione R."/>
            <person name="Hildebrand F."/>
            <person name="Pallen M.J."/>
        </authorList>
    </citation>
    <scope>NUCLEOTIDE SEQUENCE</scope>
    <source>
        <strain evidence="13">13766</strain>
    </source>
</reference>
<feature type="domain" description="PDZ" evidence="12">
    <location>
        <begin position="116"/>
        <end position="183"/>
    </location>
</feature>
<proteinExistence type="inferred from homology"/>
<dbReference type="PANTHER" id="PTHR42837">
    <property type="entry name" value="REGULATOR OF SIGMA-E PROTEASE RSEP"/>
    <property type="match status" value="1"/>
</dbReference>
<keyword evidence="8 11" id="KW-1133">Transmembrane helix</keyword>
<feature type="transmembrane region" description="Helical" evidence="11">
    <location>
        <begin position="91"/>
        <end position="116"/>
    </location>
</feature>
<evidence type="ECO:0000313" key="14">
    <source>
        <dbReference type="Proteomes" id="UP000824140"/>
    </source>
</evidence>